<protein>
    <submittedName>
        <fullName evidence="1">Uncharacterized protein</fullName>
    </submittedName>
</protein>
<dbReference type="Proteomes" id="UP000018144">
    <property type="component" value="Unassembled WGS sequence"/>
</dbReference>
<organism evidence="1 2">
    <name type="scientific">Pyronema omphalodes (strain CBS 100304)</name>
    <name type="common">Pyronema confluens</name>
    <dbReference type="NCBI Taxonomy" id="1076935"/>
    <lineage>
        <taxon>Eukaryota</taxon>
        <taxon>Fungi</taxon>
        <taxon>Dikarya</taxon>
        <taxon>Ascomycota</taxon>
        <taxon>Pezizomycotina</taxon>
        <taxon>Pezizomycetes</taxon>
        <taxon>Pezizales</taxon>
        <taxon>Pyronemataceae</taxon>
        <taxon>Pyronema</taxon>
    </lineage>
</organism>
<name>U4KUU0_PYROM</name>
<proteinExistence type="predicted"/>
<reference evidence="1 2" key="1">
    <citation type="journal article" date="2013" name="PLoS Genet.">
        <title>The genome and development-dependent transcriptomes of Pyronema confluens: a window into fungal evolution.</title>
        <authorList>
            <person name="Traeger S."/>
            <person name="Altegoer F."/>
            <person name="Freitag M."/>
            <person name="Gabaldon T."/>
            <person name="Kempken F."/>
            <person name="Kumar A."/>
            <person name="Marcet-Houben M."/>
            <person name="Poggeler S."/>
            <person name="Stajich J.E."/>
            <person name="Nowrousian M."/>
        </authorList>
    </citation>
    <scope>NUCLEOTIDE SEQUENCE [LARGE SCALE GENOMIC DNA]</scope>
    <source>
        <strain evidence="2">CBS 100304</strain>
        <tissue evidence="1">Vegetative mycelium</tissue>
    </source>
</reference>
<evidence type="ECO:0000313" key="2">
    <source>
        <dbReference type="Proteomes" id="UP000018144"/>
    </source>
</evidence>
<evidence type="ECO:0000313" key="1">
    <source>
        <dbReference type="EMBL" id="CCX04556.1"/>
    </source>
</evidence>
<gene>
    <name evidence="1" type="ORF">PCON_02736</name>
</gene>
<sequence length="9" mass="1200">MTFVYDRIR</sequence>
<accession>U4KUU0</accession>
<dbReference type="EMBL" id="HF935208">
    <property type="protein sequence ID" value="CCX04556.1"/>
    <property type="molecule type" value="Genomic_DNA"/>
</dbReference>
<keyword evidence="2" id="KW-1185">Reference proteome</keyword>